<evidence type="ECO:0000256" key="1">
    <source>
        <dbReference type="SAM" id="Coils"/>
    </source>
</evidence>
<dbReference type="InterPro" id="IPR027267">
    <property type="entry name" value="AH/BAR_dom_sf"/>
</dbReference>
<feature type="region of interest" description="Disordered" evidence="2">
    <location>
        <begin position="382"/>
        <end position="465"/>
    </location>
</feature>
<reference evidence="4" key="1">
    <citation type="journal article" date="2023" name="Mol. Phylogenet. Evol.">
        <title>Genome-scale phylogeny and comparative genomics of the fungal order Sordariales.</title>
        <authorList>
            <person name="Hensen N."/>
            <person name="Bonometti L."/>
            <person name="Westerberg I."/>
            <person name="Brannstrom I.O."/>
            <person name="Guillou S."/>
            <person name="Cros-Aarteil S."/>
            <person name="Calhoun S."/>
            <person name="Haridas S."/>
            <person name="Kuo A."/>
            <person name="Mondo S."/>
            <person name="Pangilinan J."/>
            <person name="Riley R."/>
            <person name="LaButti K."/>
            <person name="Andreopoulos B."/>
            <person name="Lipzen A."/>
            <person name="Chen C."/>
            <person name="Yan M."/>
            <person name="Daum C."/>
            <person name="Ng V."/>
            <person name="Clum A."/>
            <person name="Steindorff A."/>
            <person name="Ohm R.A."/>
            <person name="Martin F."/>
            <person name="Silar P."/>
            <person name="Natvig D.O."/>
            <person name="Lalanne C."/>
            <person name="Gautier V."/>
            <person name="Ament-Velasquez S.L."/>
            <person name="Kruys A."/>
            <person name="Hutchinson M.I."/>
            <person name="Powell A.J."/>
            <person name="Barry K."/>
            <person name="Miller A.N."/>
            <person name="Grigoriev I.V."/>
            <person name="Debuchy R."/>
            <person name="Gladieux P."/>
            <person name="Hiltunen Thoren M."/>
            <person name="Johannesson H."/>
        </authorList>
    </citation>
    <scope>NUCLEOTIDE SEQUENCE</scope>
    <source>
        <strain evidence="4">CBS 232.78</strain>
    </source>
</reference>
<accession>A0AAE0K6C6</accession>
<dbReference type="PROSITE" id="PS51021">
    <property type="entry name" value="BAR"/>
    <property type="match status" value="1"/>
</dbReference>
<feature type="coiled-coil region" evidence="1">
    <location>
        <begin position="127"/>
        <end position="178"/>
    </location>
</feature>
<dbReference type="EMBL" id="JAULSW010000009">
    <property type="protein sequence ID" value="KAK3370510.1"/>
    <property type="molecule type" value="Genomic_DNA"/>
</dbReference>
<reference evidence="4" key="2">
    <citation type="submission" date="2023-06" db="EMBL/GenBank/DDBJ databases">
        <authorList>
            <consortium name="Lawrence Berkeley National Laboratory"/>
            <person name="Haridas S."/>
            <person name="Hensen N."/>
            <person name="Bonometti L."/>
            <person name="Westerberg I."/>
            <person name="Brannstrom I.O."/>
            <person name="Guillou S."/>
            <person name="Cros-Aarteil S."/>
            <person name="Calhoun S."/>
            <person name="Kuo A."/>
            <person name="Mondo S."/>
            <person name="Pangilinan J."/>
            <person name="Riley R."/>
            <person name="LaButti K."/>
            <person name="Andreopoulos B."/>
            <person name="Lipzen A."/>
            <person name="Chen C."/>
            <person name="Yanf M."/>
            <person name="Daum C."/>
            <person name="Ng V."/>
            <person name="Clum A."/>
            <person name="Steindorff A."/>
            <person name="Ohm R."/>
            <person name="Martin F."/>
            <person name="Silar P."/>
            <person name="Natvig D."/>
            <person name="Lalanne C."/>
            <person name="Gautier V."/>
            <person name="Ament-velasquez S.L."/>
            <person name="Kruys A."/>
            <person name="Hutchinson M.I."/>
            <person name="Powell A.J."/>
            <person name="Barry K."/>
            <person name="Miller A.N."/>
            <person name="Grigoriev I.V."/>
            <person name="Debuchy R."/>
            <person name="Gladieux P."/>
            <person name="Thoren M.H."/>
            <person name="Johannesson H."/>
        </authorList>
    </citation>
    <scope>NUCLEOTIDE SEQUENCE</scope>
    <source>
        <strain evidence="4">CBS 232.78</strain>
    </source>
</reference>
<feature type="compositionally biased region" description="Basic and acidic residues" evidence="2">
    <location>
        <begin position="382"/>
        <end position="395"/>
    </location>
</feature>
<feature type="compositionally biased region" description="Polar residues" evidence="2">
    <location>
        <begin position="349"/>
        <end position="363"/>
    </location>
</feature>
<feature type="domain" description="BAR" evidence="3">
    <location>
        <begin position="15"/>
        <end position="238"/>
    </location>
</feature>
<sequence length="465" mass="52285">MNITKKFDRAFQWAGEKMGAEAKTTLPEDFKQLETEMALRFQGMERLQKSMNMYVKWLGRRGEPAEDKEKGLPVSYLGRTMINHGEEFQSDSDFGNCLIAMGRANERVSGIQESYLNEATATWLESLERSLAMMKEYQAARKKLESRRLAYDAAITKMQKAKRDDFRLEEELRTAKAKYEESSEDVYRRMQDIRDAEADSVRDLSQFMDAELEYHERCAEELKRMRKTWPGAALAASQPSSYGAAVERRPTGRSRSNTTHSYTERLSRTNSHHIYEADEPEHDVAPPVRMPIRSATNTSRIGGLSVQPENQQYDTVRRPTITKSSTFQGGASLDRERERTGGRIPSGPATASSSYAVNQNVPNVGSLRGQLRPVSRIVTTRDDVFGDRDRDRDDDTYSESGSPDWANRSESPATSVGSLSRTSSHVAVNNNGGMGLGLRKAPPPPPPSRSKKPAPPVPTRRELGY</sequence>
<dbReference type="Gene3D" id="1.20.1270.60">
    <property type="entry name" value="Arfaptin homology (AH) domain/BAR domain"/>
    <property type="match status" value="1"/>
</dbReference>
<dbReference type="CDD" id="cd07593">
    <property type="entry name" value="BAR_MUG137_fungi"/>
    <property type="match status" value="1"/>
</dbReference>
<name>A0AAE0K6C6_9PEZI</name>
<comment type="caution">
    <text evidence="4">The sequence shown here is derived from an EMBL/GenBank/DDBJ whole genome shotgun (WGS) entry which is preliminary data.</text>
</comment>
<organism evidence="4 5">
    <name type="scientific">Podospora didyma</name>
    <dbReference type="NCBI Taxonomy" id="330526"/>
    <lineage>
        <taxon>Eukaryota</taxon>
        <taxon>Fungi</taxon>
        <taxon>Dikarya</taxon>
        <taxon>Ascomycota</taxon>
        <taxon>Pezizomycotina</taxon>
        <taxon>Sordariomycetes</taxon>
        <taxon>Sordariomycetidae</taxon>
        <taxon>Sordariales</taxon>
        <taxon>Podosporaceae</taxon>
        <taxon>Podospora</taxon>
    </lineage>
</organism>
<evidence type="ECO:0000313" key="4">
    <source>
        <dbReference type="EMBL" id="KAK3370510.1"/>
    </source>
</evidence>
<dbReference type="SUPFAM" id="SSF103657">
    <property type="entry name" value="BAR/IMD domain-like"/>
    <property type="match status" value="1"/>
</dbReference>
<feature type="compositionally biased region" description="Pro residues" evidence="2">
    <location>
        <begin position="441"/>
        <end position="458"/>
    </location>
</feature>
<feature type="compositionally biased region" description="Polar residues" evidence="2">
    <location>
        <begin position="408"/>
        <end position="431"/>
    </location>
</feature>
<protein>
    <recommendedName>
        <fullName evidence="3">BAR domain-containing protein</fullName>
    </recommendedName>
</protein>
<dbReference type="SMART" id="SM00721">
    <property type="entry name" value="BAR"/>
    <property type="match status" value="1"/>
</dbReference>
<keyword evidence="5" id="KW-1185">Reference proteome</keyword>
<feature type="region of interest" description="Disordered" evidence="2">
    <location>
        <begin position="237"/>
        <end position="368"/>
    </location>
</feature>
<evidence type="ECO:0000256" key="2">
    <source>
        <dbReference type="SAM" id="MobiDB-lite"/>
    </source>
</evidence>
<keyword evidence="1" id="KW-0175">Coiled coil</keyword>
<gene>
    <name evidence="4" type="ORF">B0H63DRAFT_317629</name>
</gene>
<dbReference type="InterPro" id="IPR004148">
    <property type="entry name" value="BAR_dom"/>
</dbReference>
<evidence type="ECO:0000259" key="3">
    <source>
        <dbReference type="PROSITE" id="PS51021"/>
    </source>
</evidence>
<evidence type="ECO:0000313" key="5">
    <source>
        <dbReference type="Proteomes" id="UP001285441"/>
    </source>
</evidence>
<proteinExistence type="predicted"/>
<dbReference type="AlphaFoldDB" id="A0AAE0K6C6"/>
<dbReference type="Proteomes" id="UP001285441">
    <property type="component" value="Unassembled WGS sequence"/>
</dbReference>
<dbReference type="GO" id="GO:0005737">
    <property type="term" value="C:cytoplasm"/>
    <property type="evidence" value="ECO:0007669"/>
    <property type="project" value="InterPro"/>
</dbReference>
<dbReference type="Pfam" id="PF03114">
    <property type="entry name" value="BAR"/>
    <property type="match status" value="1"/>
</dbReference>